<protein>
    <recommendedName>
        <fullName evidence="5">DUF5666 domain-containing protein</fullName>
    </recommendedName>
</protein>
<feature type="signal peptide" evidence="2">
    <location>
        <begin position="1"/>
        <end position="25"/>
    </location>
</feature>
<keyword evidence="4" id="KW-1185">Reference proteome</keyword>
<reference evidence="4" key="1">
    <citation type="submission" date="2017-02" db="EMBL/GenBank/DDBJ databases">
        <authorList>
            <person name="Varghese N."/>
            <person name="Submissions S."/>
        </authorList>
    </citation>
    <scope>NUCLEOTIDE SEQUENCE [LARGE SCALE GENOMIC DNA]</scope>
    <source>
        <strain evidence="4">R11H</strain>
    </source>
</reference>
<keyword evidence="2" id="KW-0732">Signal</keyword>
<dbReference type="AlphaFoldDB" id="A0A1T4ZRZ9"/>
<dbReference type="Proteomes" id="UP000190044">
    <property type="component" value="Unassembled WGS sequence"/>
</dbReference>
<dbReference type="EMBL" id="FUYP01000001">
    <property type="protein sequence ID" value="SKB25468.1"/>
    <property type="molecule type" value="Genomic_DNA"/>
</dbReference>
<feature type="chain" id="PRO_5012504601" description="DUF5666 domain-containing protein" evidence="2">
    <location>
        <begin position="26"/>
        <end position="284"/>
    </location>
</feature>
<evidence type="ECO:0000313" key="3">
    <source>
        <dbReference type="EMBL" id="SKB25468.1"/>
    </source>
</evidence>
<name>A0A1T4ZRZ9_9SPHN</name>
<evidence type="ECO:0000256" key="1">
    <source>
        <dbReference type="SAM" id="MobiDB-lite"/>
    </source>
</evidence>
<evidence type="ECO:0000313" key="4">
    <source>
        <dbReference type="Proteomes" id="UP000190044"/>
    </source>
</evidence>
<sequence>MRKIAALVTTLFLSTAMAAAAPAKAQDAPAAATSGPDLSPGTIVYDSEGAAIGPIASEAGDNVVVTLNEKPVTLPKNAFAKGKKGPAITITVEQLSAAIDQAAAANAQALEAALKPGAEVRSANGSAVLGTVKLADASGVVVTTPSGDVKVPRNAFFVGQSGLQSSFTAEQFAAAMQQASQASAADDAAVAAALKPGAEVRGLEGKAVLGAVKSFNAQNVVVTTESGDVALPRSAFNMGPSGLSAAYTAEQFAAAVAQVTGAEAPQTADAAPAEEGEAENRQAN</sequence>
<organism evidence="3 4">
    <name type="scientific">Sphingopyxis flava</name>
    <dbReference type="NCBI Taxonomy" id="1507287"/>
    <lineage>
        <taxon>Bacteria</taxon>
        <taxon>Pseudomonadati</taxon>
        <taxon>Pseudomonadota</taxon>
        <taxon>Alphaproteobacteria</taxon>
        <taxon>Sphingomonadales</taxon>
        <taxon>Sphingomonadaceae</taxon>
        <taxon>Sphingopyxis</taxon>
    </lineage>
</organism>
<gene>
    <name evidence="3" type="ORF">SAMN06295937_100183</name>
</gene>
<feature type="compositionally biased region" description="Low complexity" evidence="1">
    <location>
        <begin position="261"/>
        <end position="271"/>
    </location>
</feature>
<evidence type="ECO:0008006" key="5">
    <source>
        <dbReference type="Google" id="ProtNLM"/>
    </source>
</evidence>
<proteinExistence type="predicted"/>
<feature type="region of interest" description="Disordered" evidence="1">
    <location>
        <begin position="261"/>
        <end position="284"/>
    </location>
</feature>
<accession>A0A1T4ZRZ9</accession>
<evidence type="ECO:0000256" key="2">
    <source>
        <dbReference type="SAM" id="SignalP"/>
    </source>
</evidence>